<keyword evidence="14 22" id="KW-0506">mRNA capping</keyword>
<dbReference type="SUPFAM" id="SSF144122">
    <property type="entry name" value="Tim10-like"/>
    <property type="match status" value="1"/>
</dbReference>
<keyword evidence="11" id="KW-0999">Mitochondrion inner membrane</keyword>
<feature type="domain" description="Tim10-like" evidence="25">
    <location>
        <begin position="361"/>
        <end position="417"/>
    </location>
</feature>
<evidence type="ECO:0000256" key="22">
    <source>
        <dbReference type="PIRNR" id="PIRNR036959"/>
    </source>
</evidence>
<evidence type="ECO:0000256" key="3">
    <source>
        <dbReference type="ARBA" id="ARBA00006720"/>
    </source>
</evidence>
<evidence type="ECO:0000259" key="26">
    <source>
        <dbReference type="Pfam" id="PF03919"/>
    </source>
</evidence>
<keyword evidence="28" id="KW-1185">Reference proteome</keyword>
<evidence type="ECO:0000256" key="2">
    <source>
        <dbReference type="ARBA" id="ARBA00004637"/>
    </source>
</evidence>
<evidence type="ECO:0000259" key="25">
    <source>
        <dbReference type="Pfam" id="PF02953"/>
    </source>
</evidence>
<keyword evidence="12" id="KW-0653">Protein transport</keyword>
<dbReference type="InterPro" id="IPR004217">
    <property type="entry name" value="Tim10-like"/>
</dbReference>
<dbReference type="InterPro" id="IPR035427">
    <property type="entry name" value="Tim10-like_dom_sf"/>
</dbReference>
<dbReference type="GO" id="GO:0015031">
    <property type="term" value="P:protein transport"/>
    <property type="evidence" value="ECO:0007669"/>
    <property type="project" value="UniProtKB-KW"/>
</dbReference>
<keyword evidence="11" id="KW-0496">Mitochondrion</keyword>
<dbReference type="GO" id="GO:0004484">
    <property type="term" value="F:mRNA guanylyltransferase activity"/>
    <property type="evidence" value="ECO:0007669"/>
    <property type="project" value="UniProtKB-EC"/>
</dbReference>
<evidence type="ECO:0000256" key="21">
    <source>
        <dbReference type="ARBA" id="ARBA00047082"/>
    </source>
</evidence>
<dbReference type="InterPro" id="IPR012340">
    <property type="entry name" value="NA-bd_OB-fold"/>
</dbReference>
<dbReference type="EMBL" id="CP054538">
    <property type="protein sequence ID" value="QSL65697.1"/>
    <property type="molecule type" value="Genomic_DNA"/>
</dbReference>
<dbReference type="AlphaFoldDB" id="A0A899GAU4"/>
<dbReference type="InterPro" id="IPR051029">
    <property type="entry name" value="mRNA_Capping_Enz/RNA_Phosphat"/>
</dbReference>
<dbReference type="Gene3D" id="3.30.470.30">
    <property type="entry name" value="DNA ligase/mRNA capping enzyme"/>
    <property type="match status" value="1"/>
</dbReference>
<evidence type="ECO:0000256" key="10">
    <source>
        <dbReference type="ARBA" id="ARBA00022741"/>
    </source>
</evidence>
<evidence type="ECO:0000256" key="1">
    <source>
        <dbReference type="ARBA" id="ARBA00004123"/>
    </source>
</evidence>
<evidence type="ECO:0000256" key="6">
    <source>
        <dbReference type="ARBA" id="ARBA00019171"/>
    </source>
</evidence>
<sequence>MKDHYSYIPGARIEGNDLYTLRDKVRQLLQRSNDSFPGSQPVSFSKNHIQTLMDNDYYLCEKSDGIRVLLYITAEQNMSGKMSEKVYLIDRKNDYYEVQNLHFPVLNDATFYNFHNDTLIDGELILDEYENGKLLLNKPLDKRLGYLKENIMNPLNNFCMKYPDFAQKMPFRVDFKRMELSYAIEMMFKDIIPSLRHKNDGLIFTCLNAPYTCGTDETLLKWKPPGENSVDFLLNLQFPLLPNSSSDFNYDSMPRFRLSVWEGGNKYSEMYDMYVSPEEWEQMKALGEPLNHRLVECICDSQKRWRFYRFRDDKSHGNFIDVVLNVLKSIDDGVDKEELKNAAYEIKRHFKARAANKALMQVIRQELAVANATELIGKLNETCYDRCIPKPGSRFERSEQTCISKCIGRYMDAWNIIRIQKEKQEQSLGLNNN</sequence>
<evidence type="ECO:0000256" key="9">
    <source>
        <dbReference type="ARBA" id="ARBA00022695"/>
    </source>
</evidence>
<dbReference type="OrthoDB" id="200924at2759"/>
<evidence type="ECO:0000259" key="24">
    <source>
        <dbReference type="Pfam" id="PF01331"/>
    </source>
</evidence>
<dbReference type="GO" id="GO:0006370">
    <property type="term" value="P:7-methylguanosine mRNA capping"/>
    <property type="evidence" value="ECO:0007669"/>
    <property type="project" value="UniProtKB-KW"/>
</dbReference>
<dbReference type="InterPro" id="IPR001339">
    <property type="entry name" value="mRNA_cap_enzyme_adenylation"/>
</dbReference>
<dbReference type="InterPro" id="IPR017075">
    <property type="entry name" value="mRNA_cap_enzyme_alpha"/>
</dbReference>
<evidence type="ECO:0000256" key="7">
    <source>
        <dbReference type="ARBA" id="ARBA00022664"/>
    </source>
</evidence>
<dbReference type="Pfam" id="PF03919">
    <property type="entry name" value="mRNA_cap_C"/>
    <property type="match status" value="1"/>
</dbReference>
<comment type="function">
    <text evidence="22">Second step of mRNA capping. Transfer of the GMP moiety of GTP to the 5'-end of RNA via an enzyme-GMP covalent reaction intermediate.</text>
</comment>
<comment type="similarity">
    <text evidence="4 22">Belongs to the eukaryotic GTase family.</text>
</comment>
<evidence type="ECO:0000256" key="11">
    <source>
        <dbReference type="ARBA" id="ARBA00022792"/>
    </source>
</evidence>
<evidence type="ECO:0000256" key="16">
    <source>
        <dbReference type="ARBA" id="ARBA00023157"/>
    </source>
</evidence>
<proteinExistence type="inferred from homology"/>
<keyword evidence="17 22" id="KW-0539">Nucleus</keyword>
<evidence type="ECO:0000256" key="23">
    <source>
        <dbReference type="PIRSR" id="PIRSR036959-1"/>
    </source>
</evidence>
<evidence type="ECO:0000313" key="27">
    <source>
        <dbReference type="EMBL" id="QSL65697.1"/>
    </source>
</evidence>
<name>A0A899GAU4_9ASCO</name>
<keyword evidence="16" id="KW-1015">Disulfide bond</keyword>
<comment type="catalytic activity">
    <reaction evidence="20">
        <text>a 5'-end diphospho-ribonucleoside in mRNA + GTP + H(+) = a 5'-end (5'-triphosphoguanosine)-ribonucleoside in mRNA + diphosphate</text>
        <dbReference type="Rhea" id="RHEA:67012"/>
        <dbReference type="Rhea" id="RHEA-COMP:17165"/>
        <dbReference type="Rhea" id="RHEA-COMP:17166"/>
        <dbReference type="ChEBI" id="CHEBI:15378"/>
        <dbReference type="ChEBI" id="CHEBI:33019"/>
        <dbReference type="ChEBI" id="CHEBI:37565"/>
        <dbReference type="ChEBI" id="CHEBI:167616"/>
        <dbReference type="ChEBI" id="CHEBI:167617"/>
        <dbReference type="EC" id="2.7.7.50"/>
    </reaction>
    <physiologicalReaction direction="left-to-right" evidence="20">
        <dbReference type="Rhea" id="RHEA:67013"/>
    </physiologicalReaction>
</comment>
<dbReference type="SUPFAM" id="SSF56091">
    <property type="entry name" value="DNA ligase/mRNA capping enzyme, catalytic domain"/>
    <property type="match status" value="1"/>
</dbReference>
<evidence type="ECO:0000256" key="5">
    <source>
        <dbReference type="ARBA" id="ARBA00012475"/>
    </source>
</evidence>
<keyword evidence="15 22" id="KW-0342">GTP-binding</keyword>
<keyword evidence="8 22" id="KW-0808">Transferase</keyword>
<accession>A0A899GAU4</accession>
<evidence type="ECO:0000256" key="4">
    <source>
        <dbReference type="ARBA" id="ARBA00010237"/>
    </source>
</evidence>
<keyword evidence="7 22" id="KW-0507">mRNA processing</keyword>
<protein>
    <recommendedName>
        <fullName evidence="6 22">mRNA-capping enzyme subunit alpha</fullName>
        <ecNumber evidence="5 22">2.7.7.50</ecNumber>
    </recommendedName>
    <alternativeName>
        <fullName evidence="18 22">GTP--RNA guanylyltransferase</fullName>
    </alternativeName>
    <alternativeName>
        <fullName evidence="19 22">mRNA guanylyltransferase</fullName>
    </alternativeName>
</protein>
<dbReference type="Gene3D" id="2.40.50.140">
    <property type="entry name" value="Nucleic acid-binding proteins"/>
    <property type="match status" value="1"/>
</dbReference>
<feature type="domain" description="mRNA capping enzyme C-terminal" evidence="26">
    <location>
        <begin position="227"/>
        <end position="339"/>
    </location>
</feature>
<dbReference type="GO" id="GO:0005525">
    <property type="term" value="F:GTP binding"/>
    <property type="evidence" value="ECO:0007669"/>
    <property type="project" value="UniProtKB-KW"/>
</dbReference>
<dbReference type="GO" id="GO:0031533">
    <property type="term" value="C:mRNA capping enzyme complex"/>
    <property type="evidence" value="ECO:0007669"/>
    <property type="project" value="InterPro"/>
</dbReference>
<keyword evidence="11" id="KW-0472">Membrane</keyword>
<dbReference type="Pfam" id="PF02953">
    <property type="entry name" value="zf-Tim10_DDP"/>
    <property type="match status" value="1"/>
</dbReference>
<evidence type="ECO:0000256" key="13">
    <source>
        <dbReference type="ARBA" id="ARBA00023010"/>
    </source>
</evidence>
<dbReference type="Proteomes" id="UP000663699">
    <property type="component" value="Chromosome 7"/>
</dbReference>
<evidence type="ECO:0000256" key="17">
    <source>
        <dbReference type="ARBA" id="ARBA00023242"/>
    </source>
</evidence>
<keyword evidence="9 22" id="KW-0548">Nucleotidyltransferase</keyword>
<comment type="similarity">
    <text evidence="3">Belongs to the small Tim family.</text>
</comment>
<dbReference type="GO" id="GO:0005524">
    <property type="term" value="F:ATP binding"/>
    <property type="evidence" value="ECO:0007669"/>
    <property type="project" value="InterPro"/>
</dbReference>
<dbReference type="Gene3D" id="1.10.287.810">
    <property type="entry name" value="Mitochondrial import inner membrane translocase subunit tim13 like domains"/>
    <property type="match status" value="1"/>
</dbReference>
<keyword evidence="13" id="KW-0811">Translocation</keyword>
<dbReference type="Pfam" id="PF01331">
    <property type="entry name" value="mRNA_cap_enzyme"/>
    <property type="match status" value="1"/>
</dbReference>
<dbReference type="PIRSF" id="PIRSF036959">
    <property type="entry name" value="mRNA_cap_alpha"/>
    <property type="match status" value="1"/>
</dbReference>
<dbReference type="GO" id="GO:0005743">
    <property type="term" value="C:mitochondrial inner membrane"/>
    <property type="evidence" value="ECO:0007669"/>
    <property type="project" value="UniProtKB-SubCell"/>
</dbReference>
<dbReference type="EC" id="2.7.7.50" evidence="5 22"/>
<dbReference type="PANTHER" id="PTHR10367">
    <property type="entry name" value="MRNA-CAPPING ENZYME"/>
    <property type="match status" value="1"/>
</dbReference>
<evidence type="ECO:0000256" key="18">
    <source>
        <dbReference type="ARBA" id="ARBA00029909"/>
    </source>
</evidence>
<evidence type="ECO:0000256" key="14">
    <source>
        <dbReference type="ARBA" id="ARBA00023042"/>
    </source>
</evidence>
<keyword evidence="10 22" id="KW-0547">Nucleotide-binding</keyword>
<evidence type="ECO:0000256" key="15">
    <source>
        <dbReference type="ARBA" id="ARBA00023134"/>
    </source>
</evidence>
<evidence type="ECO:0000256" key="20">
    <source>
        <dbReference type="ARBA" id="ARBA00044624"/>
    </source>
</evidence>
<dbReference type="PANTHER" id="PTHR10367:SF17">
    <property type="entry name" value="MRNA-CAPPING ENZYME"/>
    <property type="match status" value="1"/>
</dbReference>
<evidence type="ECO:0000256" key="19">
    <source>
        <dbReference type="ARBA" id="ARBA00030702"/>
    </source>
</evidence>
<dbReference type="SUPFAM" id="SSF50249">
    <property type="entry name" value="Nucleic acid-binding proteins"/>
    <property type="match status" value="1"/>
</dbReference>
<comment type="subunit">
    <text evidence="21">Heterodimer. The mRNA-capping enzyme is composed of two separate chains alpha and beta, respectively a mRNA guanylyltransferase and an mRNA 5'-triphosphate monophosphatase.</text>
</comment>
<evidence type="ECO:0000313" key="28">
    <source>
        <dbReference type="Proteomes" id="UP000663699"/>
    </source>
</evidence>
<keyword evidence="12" id="KW-0813">Transport</keyword>
<feature type="domain" description="mRNA capping enzyme adenylation" evidence="24">
    <location>
        <begin position="40"/>
        <end position="223"/>
    </location>
</feature>
<dbReference type="CDD" id="cd07895">
    <property type="entry name" value="Adenylation_mRNA_capping"/>
    <property type="match status" value="1"/>
</dbReference>
<reference evidence="27" key="1">
    <citation type="submission" date="2020-06" db="EMBL/GenBank/DDBJ databases">
        <title>Genomes of multiple members of Pneumocystis genus reveal paths to human pathogen Pneumocystis jirovecii.</title>
        <authorList>
            <person name="Cisse O.H."/>
            <person name="Ma L."/>
            <person name="Dekker J."/>
            <person name="Khil P."/>
            <person name="Jo J."/>
            <person name="Brenchley J."/>
            <person name="Blair R."/>
            <person name="Pahar B."/>
            <person name="Chabe M."/>
            <person name="Van Rompay K.A."/>
            <person name="Keesler R."/>
            <person name="Sukura A."/>
            <person name="Hirsch V."/>
            <person name="Kutty G."/>
            <person name="Liu Y."/>
            <person name="Peng L."/>
            <person name="Chen J."/>
            <person name="Song J."/>
            <person name="Weissenbacher-Lang C."/>
            <person name="Xu J."/>
            <person name="Upham N.S."/>
            <person name="Stajich J.E."/>
            <person name="Cuomo C.A."/>
            <person name="Cushion M.T."/>
            <person name="Kovacs J.A."/>
        </authorList>
    </citation>
    <scope>NUCLEOTIDE SEQUENCE</scope>
    <source>
        <strain evidence="27">2A</strain>
    </source>
</reference>
<dbReference type="InterPro" id="IPR013846">
    <property type="entry name" value="mRNA_cap_enzyme_C"/>
</dbReference>
<evidence type="ECO:0000256" key="12">
    <source>
        <dbReference type="ARBA" id="ARBA00022927"/>
    </source>
</evidence>
<gene>
    <name evidence="27" type="ORF">MERGE_003010</name>
</gene>
<evidence type="ECO:0000256" key="8">
    <source>
        <dbReference type="ARBA" id="ARBA00022679"/>
    </source>
</evidence>
<comment type="subcellular location">
    <subcellularLocation>
        <location evidence="2">Mitochondrion inner membrane</location>
        <topology evidence="2">Peripheral membrane protein</topology>
    </subcellularLocation>
    <subcellularLocation>
        <location evidence="1 22">Nucleus</location>
    </subcellularLocation>
</comment>
<organism evidence="27 28">
    <name type="scientific">Pneumocystis wakefieldiae</name>
    <dbReference type="NCBI Taxonomy" id="38082"/>
    <lineage>
        <taxon>Eukaryota</taxon>
        <taxon>Fungi</taxon>
        <taxon>Dikarya</taxon>
        <taxon>Ascomycota</taxon>
        <taxon>Taphrinomycotina</taxon>
        <taxon>Pneumocystomycetes</taxon>
        <taxon>Pneumocystaceae</taxon>
        <taxon>Pneumocystis</taxon>
    </lineage>
</organism>
<feature type="active site" description="N6-GMP-lysine intermediate" evidence="23">
    <location>
        <position position="62"/>
    </location>
</feature>